<protein>
    <recommendedName>
        <fullName evidence="2">DUF4776 domain-containing protein</fullName>
    </recommendedName>
</protein>
<keyword evidence="4" id="KW-1185">Reference proteome</keyword>
<accession>A0A9N9RK11</accession>
<evidence type="ECO:0000259" key="2">
    <source>
        <dbReference type="Pfam" id="PF16003"/>
    </source>
</evidence>
<dbReference type="Pfam" id="PF16003">
    <property type="entry name" value="DUF4776"/>
    <property type="match status" value="1"/>
</dbReference>
<organism evidence="3 4">
    <name type="scientific">Chironomus riparius</name>
    <dbReference type="NCBI Taxonomy" id="315576"/>
    <lineage>
        <taxon>Eukaryota</taxon>
        <taxon>Metazoa</taxon>
        <taxon>Ecdysozoa</taxon>
        <taxon>Arthropoda</taxon>
        <taxon>Hexapoda</taxon>
        <taxon>Insecta</taxon>
        <taxon>Pterygota</taxon>
        <taxon>Neoptera</taxon>
        <taxon>Endopterygota</taxon>
        <taxon>Diptera</taxon>
        <taxon>Nematocera</taxon>
        <taxon>Chironomoidea</taxon>
        <taxon>Chironomidae</taxon>
        <taxon>Chironominae</taxon>
        <taxon>Chironomus</taxon>
    </lineage>
</organism>
<dbReference type="PANTHER" id="PTHR39079">
    <property type="entry name" value="FI08034P-RELATED"/>
    <property type="match status" value="1"/>
</dbReference>
<evidence type="ECO:0000256" key="1">
    <source>
        <dbReference type="SAM" id="MobiDB-lite"/>
    </source>
</evidence>
<dbReference type="Proteomes" id="UP001153620">
    <property type="component" value="Chromosome 1"/>
</dbReference>
<feature type="domain" description="DUF4776" evidence="2">
    <location>
        <begin position="240"/>
        <end position="615"/>
    </location>
</feature>
<name>A0A9N9RK11_9DIPT</name>
<reference evidence="3" key="2">
    <citation type="submission" date="2022-10" db="EMBL/GenBank/DDBJ databases">
        <authorList>
            <consortium name="ENA_rothamsted_submissions"/>
            <consortium name="culmorum"/>
            <person name="King R."/>
        </authorList>
    </citation>
    <scope>NUCLEOTIDE SEQUENCE</scope>
</reference>
<dbReference type="OrthoDB" id="7883086at2759"/>
<dbReference type="InterPro" id="IPR031949">
    <property type="entry name" value="DUF4776"/>
</dbReference>
<dbReference type="EMBL" id="OU895877">
    <property type="protein sequence ID" value="CAG9798391.1"/>
    <property type="molecule type" value="Genomic_DNA"/>
</dbReference>
<evidence type="ECO:0000313" key="4">
    <source>
        <dbReference type="Proteomes" id="UP001153620"/>
    </source>
</evidence>
<gene>
    <name evidence="3" type="ORF">CHIRRI_LOCUS1374</name>
</gene>
<proteinExistence type="predicted"/>
<sequence length="642" mass="73879">MTTLATQSCGKPCNEDADFTVTFLINSLTLTNESKYSDDEKLLTVTWDGNVFRSTAKESMEEFKGRRQVLYIHCTPMQLNRKLKSSPILMNLTAFCEDLGTVKFPLTDCFCDAILCTDFNSQILKNDFKFVKDAIEHGAMDIDLKIERMDNQQSIFEAIKKTQLNASKRNRRKSKAQSDSDADDEDETLCQVDFPCPNDIPEYCKKHLEIGEHSYRIINGHLMNVKDKKGFCGDICVTAMKYCKEVGKQSAPKKNSSIDLQKLFRKKTENVPKVPSRIFDDISNWKFCKKLESQKMKAAGGNFNARKMSSDCAAQKGFVEKKKAKNRTRNAKVCCNNCNSLLPSKSPSPQPSSNDSCNNARTEFIKQMKCKAVGKYSYEFGNSYPFHRSSCSVPNVCEKVPSRMGWRHDKVELDSNHHKSWRPGQINKIVRILMKHFLRPYPYDTICAPKFPEKRDNKDEKCIETLKPTLQVSKQDGEVSILMRPLKDNKQLATDCNPYLNCSPLKFLIKRHPDEIKMHQARKLMKSRGFQKKCNCNDIKLCRCISSIRKEMFKDEMKKVSRELNMKTKMQYEDVHDSSDSEIDFEFTPPTVLNSMNKCRPDVAHTGTQYEFKHFLVTKKEKSKYLETNQPSGCVDKLKMKK</sequence>
<dbReference type="PANTHER" id="PTHR39079:SF1">
    <property type="entry name" value="GH11706P-RELATED"/>
    <property type="match status" value="1"/>
</dbReference>
<feature type="region of interest" description="Disordered" evidence="1">
    <location>
        <begin position="167"/>
        <end position="186"/>
    </location>
</feature>
<reference evidence="3" key="1">
    <citation type="submission" date="2022-01" db="EMBL/GenBank/DDBJ databases">
        <authorList>
            <person name="King R."/>
        </authorList>
    </citation>
    <scope>NUCLEOTIDE SEQUENCE</scope>
</reference>
<evidence type="ECO:0000313" key="3">
    <source>
        <dbReference type="EMBL" id="CAG9798391.1"/>
    </source>
</evidence>
<dbReference type="AlphaFoldDB" id="A0A9N9RK11"/>